<gene>
    <name evidence="1" type="ORF">ACFFLM_22685</name>
</gene>
<evidence type="ECO:0008006" key="3">
    <source>
        <dbReference type="Google" id="ProtNLM"/>
    </source>
</evidence>
<keyword evidence="2" id="KW-1185">Reference proteome</keyword>
<sequence length="1078" mass="118603">MRRMVELGRLPVVQREPVLNDLRSGSVYERRLALWACHGSRDAEQACRAALDPSKHVAGPALRMVALLCSEAQFLSLLEALPTPRHFALVRRWKLADRPTAPVDAWIEQLLSAGRRSEVWVLLSFAGPALVRKLLLTALEEGHEQDWRRLARRFPRPVGEELLRQAQAATEFDHRLTSQAVGVRAELLEQERGLALALTQELERTAPLGRLNLWSLVRSVPVEVASLLLGSPDAVHLDLTPVLRRLSNEQIERLLLQRPSNFSGAEWAFGRLSPQRRRTLAPAFLAAFTSPQGVVPLALAARLPSDLRPAEARRHLALPALQTQPLQRLSYAGLLPWEEARAAVDRALRHPDAERRGQALASLLFALRYERARQLEALELVTARRNEQDPVRGQMLWALADLPPGLWQAGSLAALGQVIQDALNAADLSFSTAQSAERLLLGLLPFQPDWGAEWLGKLVKARGHVNFNSLERRLTPATAPVLIAALLPVLHGWETREREGQLLGAIRSFGRYVRQSPALHDILERLVLHSAEAWTSVGALGTLAEHSRERFAALVPRLLARDTSWGTQPLVYGYVHRQRQDLLTPLLGQQAYRGRFSTGKTRFVLPLSADSYRWTLTQQHLFAQTLTEVSQDTGRDLPSVIRAMHQLAALPSPVRPPARASLLSRLTGLSRPAEDLPLRRLTELAGLQNTALALRDTAVRLLGRLDAARGLPGLLDMMEDDRARIAISTLRRPLLNLPPAEALKLLSQVPRERVTVVKEVLRLIGELPGEAAYHALLDMARLDLHRDARVALLRGLWNHLNRPETWPLLLSAAQSDDAGLSDGLVRLPARQITAPFRPQYLALLSALFRHSDPMVRLEALRSHAAVTDPERQLLGVLLGAMASPHAEEAQAAARVVFASSSGRDAPVLAATFSELLPQRRALAEATHALQQAASTAPHKAAPIVEAVLDALAADPLTLHLQVRLAVATLDWPGLAARLLRWAENGQLHPEALMDAVNAVLGAGRRTDLSQIHLLEGLLAGGPPETRRIALAALIVAAQAPGTWTTERLERLRAYRADPSVLVASAAQFTLPAAELAEL</sequence>
<proteinExistence type="predicted"/>
<dbReference type="InterPro" id="IPR016024">
    <property type="entry name" value="ARM-type_fold"/>
</dbReference>
<dbReference type="Proteomes" id="UP001589733">
    <property type="component" value="Unassembled WGS sequence"/>
</dbReference>
<comment type="caution">
    <text evidence="1">The sequence shown here is derived from an EMBL/GenBank/DDBJ whole genome shotgun (WGS) entry which is preliminary data.</text>
</comment>
<accession>A0ABV6B4Y6</accession>
<dbReference type="SUPFAM" id="SSF48371">
    <property type="entry name" value="ARM repeat"/>
    <property type="match status" value="1"/>
</dbReference>
<dbReference type="RefSeq" id="WP_380016035.1">
    <property type="nucleotide sequence ID" value="NZ_JBHLYR010000064.1"/>
</dbReference>
<reference evidence="1 2" key="1">
    <citation type="submission" date="2024-09" db="EMBL/GenBank/DDBJ databases">
        <authorList>
            <person name="Sun Q."/>
            <person name="Mori K."/>
        </authorList>
    </citation>
    <scope>NUCLEOTIDE SEQUENCE [LARGE SCALE GENOMIC DNA]</scope>
    <source>
        <strain evidence="1 2">JCM 13503</strain>
    </source>
</reference>
<evidence type="ECO:0000313" key="1">
    <source>
        <dbReference type="EMBL" id="MFB9994765.1"/>
    </source>
</evidence>
<evidence type="ECO:0000313" key="2">
    <source>
        <dbReference type="Proteomes" id="UP001589733"/>
    </source>
</evidence>
<protein>
    <recommendedName>
        <fullName evidence="3">HEAT repeat domain-containing protein</fullName>
    </recommendedName>
</protein>
<name>A0ABV6B4Y6_9DEIO</name>
<organism evidence="1 2">
    <name type="scientific">Deinococcus oregonensis</name>
    <dbReference type="NCBI Taxonomy" id="1805970"/>
    <lineage>
        <taxon>Bacteria</taxon>
        <taxon>Thermotogati</taxon>
        <taxon>Deinococcota</taxon>
        <taxon>Deinococci</taxon>
        <taxon>Deinococcales</taxon>
        <taxon>Deinococcaceae</taxon>
        <taxon>Deinococcus</taxon>
    </lineage>
</organism>
<dbReference type="EMBL" id="JBHLYR010000064">
    <property type="protein sequence ID" value="MFB9994765.1"/>
    <property type="molecule type" value="Genomic_DNA"/>
</dbReference>